<keyword evidence="1" id="KW-0812">Transmembrane</keyword>
<feature type="transmembrane region" description="Helical" evidence="1">
    <location>
        <begin position="20"/>
        <end position="40"/>
    </location>
</feature>
<name>A0A0L8V3L6_9BACT</name>
<comment type="caution">
    <text evidence="2">The sequence shown here is derived from an EMBL/GenBank/DDBJ whole genome shotgun (WGS) entry which is preliminary data.</text>
</comment>
<reference evidence="3" key="1">
    <citation type="submission" date="2015-07" db="EMBL/GenBank/DDBJ databases">
        <title>Genome sequencing of Sunxiuqinia dokdonensis strain SK.</title>
        <authorList>
            <person name="Ahn S."/>
            <person name="Kim B.-C."/>
        </authorList>
    </citation>
    <scope>NUCLEOTIDE SEQUENCE [LARGE SCALE GENOMIC DNA]</scope>
    <source>
        <strain evidence="3">SK</strain>
    </source>
</reference>
<accession>A0A0L8V3L6</accession>
<dbReference type="AlphaFoldDB" id="A0A0L8V3L6"/>
<organism evidence="2 3">
    <name type="scientific">Sunxiuqinia dokdonensis</name>
    <dbReference type="NCBI Taxonomy" id="1409788"/>
    <lineage>
        <taxon>Bacteria</taxon>
        <taxon>Pseudomonadati</taxon>
        <taxon>Bacteroidota</taxon>
        <taxon>Bacteroidia</taxon>
        <taxon>Marinilabiliales</taxon>
        <taxon>Prolixibacteraceae</taxon>
        <taxon>Sunxiuqinia</taxon>
    </lineage>
</organism>
<evidence type="ECO:0000313" key="3">
    <source>
        <dbReference type="Proteomes" id="UP000036958"/>
    </source>
</evidence>
<sequence>MGISHLKKYLGLFDDSKLAGLLVGVVTLALAGIIVIRFVLPLTYWGVGKIFKGEANKTQIQLVVAYSLIPYLIYLAIGLILIIPAVITQNLDLLFYSHPVTYFVVWILAIRNLTYGLSYFNKFSYGYALLTVLITAGIAELVRMILLS</sequence>
<feature type="transmembrane region" description="Helical" evidence="1">
    <location>
        <begin position="125"/>
        <end position="146"/>
    </location>
</feature>
<keyword evidence="3" id="KW-1185">Reference proteome</keyword>
<gene>
    <name evidence="2" type="ORF">NC99_42200</name>
</gene>
<dbReference type="STRING" id="1409788.NC99_42200"/>
<protein>
    <recommendedName>
        <fullName evidence="4">Yip1 domain-containing protein</fullName>
    </recommendedName>
</protein>
<keyword evidence="1" id="KW-1133">Transmembrane helix</keyword>
<evidence type="ECO:0000256" key="1">
    <source>
        <dbReference type="SAM" id="Phobius"/>
    </source>
</evidence>
<feature type="transmembrane region" description="Helical" evidence="1">
    <location>
        <begin position="60"/>
        <end position="87"/>
    </location>
</feature>
<evidence type="ECO:0008006" key="4">
    <source>
        <dbReference type="Google" id="ProtNLM"/>
    </source>
</evidence>
<feature type="transmembrane region" description="Helical" evidence="1">
    <location>
        <begin position="93"/>
        <end position="113"/>
    </location>
</feature>
<proteinExistence type="predicted"/>
<evidence type="ECO:0000313" key="2">
    <source>
        <dbReference type="EMBL" id="KOH43004.1"/>
    </source>
</evidence>
<dbReference type="Proteomes" id="UP000036958">
    <property type="component" value="Unassembled WGS sequence"/>
</dbReference>
<dbReference type="EMBL" id="LGIA01000205">
    <property type="protein sequence ID" value="KOH43004.1"/>
    <property type="molecule type" value="Genomic_DNA"/>
</dbReference>
<keyword evidence="1" id="KW-0472">Membrane</keyword>